<feature type="coiled-coil region" evidence="1">
    <location>
        <begin position="386"/>
        <end position="413"/>
    </location>
</feature>
<evidence type="ECO:0000256" key="3">
    <source>
        <dbReference type="SAM" id="SignalP"/>
    </source>
</evidence>
<feature type="region of interest" description="Disordered" evidence="2">
    <location>
        <begin position="931"/>
        <end position="1002"/>
    </location>
</feature>
<dbReference type="InterPro" id="IPR012332">
    <property type="entry name" value="Autotransporter_pectin_lyase_C"/>
</dbReference>
<reference evidence="6" key="1">
    <citation type="journal article" date="2019" name="Int. J. Syst. Evol. Microbiol.">
        <title>The Global Catalogue of Microorganisms (GCM) 10K type strain sequencing project: providing services to taxonomists for standard genome sequencing and annotation.</title>
        <authorList>
            <consortium name="The Broad Institute Genomics Platform"/>
            <consortium name="The Broad Institute Genome Sequencing Center for Infectious Disease"/>
            <person name="Wu L."/>
            <person name="Ma J."/>
        </authorList>
    </citation>
    <scope>NUCLEOTIDE SEQUENCE [LARGE SCALE GENOMIC DNA]</scope>
    <source>
        <strain evidence="6">JCM 17714</strain>
    </source>
</reference>
<dbReference type="InterPro" id="IPR036709">
    <property type="entry name" value="Autotransporte_beta_dom_sf"/>
</dbReference>
<feature type="compositionally biased region" description="Basic and acidic residues" evidence="2">
    <location>
        <begin position="84"/>
        <end position="94"/>
    </location>
</feature>
<proteinExistence type="predicted"/>
<feature type="domain" description="Autotransporter" evidence="4">
    <location>
        <begin position="1808"/>
        <end position="2085"/>
    </location>
</feature>
<name>A0ABP8VK12_9HYPH</name>
<sequence length="2085" mass="221007">MINVFKNRTRLYALTTSALFFLQGAGVSNAGWGSFTQVLTSYLGLSSDASTSQENGSGVGMPRVEAQRGDAPSEGLPSKSVSGEGERGNVESRTGKVPAGTSHVLKQEYKCDPKNYTSQDSVYCSDNKIHTMKMAIIEVKEFGDNAVFARGNAKLNSSHNKLLVSDDTVNEPADKGTTLELTDVSLRGKIPADISKVKMLGISGENVPNGSVPNGSVPSGSVPSGSVPSGVGPMVTTVDASVIEMPPDVTQMEVLSVSGAIGGVGWAVTTNEQGFGSGVLATMGANVILRDSNIRDFIVGLEATGGAHIKMVRGSIRGTNVGALADLNSSIYLLNTNIYVEGNKLPLNPVGLQSFGSSGIMMRGGSVTFEKGGIGVWVEDNGAVRLENVKIKIAEKRKNEKRINKRNAETQKDGRLTQELEPSSTIFLVRNGFVSVDNTNFDVSNAVALWVNEHPRASGYSGAVLDNNSLRSGTGTRSANIKAGAHIKSSKIKVDGMGAYGIYFQKTIDQLQDDATRVRRSVTSPESLRRTEKPLHLVLLDNSALRVPQGVAIYGEGLRGSVIVRDDSTLSGGLLLNAEAGSDLSVFVDDSVIMGPARIDKKSHANFVLSRTSEWYVTENLYKGLKSLGGSCVDSCISSMNLVNSSIRFVTSNSDNGTKYRTLLIGNERNRETPKGTVYNAYGNSNIYFNVNLAAKNAGNVQKSDRLLINGHVAGKTIVHVQSQGTVQIANNGSKTKPASFTLIQILGEATHESFALEGSYITLGGSPYKYVLSPYKYHFKDTIEDVSLKKAIGKQLFDENLLTDAKKGFWEFRLEEKREGAVVNSPSAPRMDSSSSSVGPKGSGSSETSIVLSGNGNESDDVGYDIVDSSTPAVPLDSSGIVTLPKASAPVTPSRDGSLLRSESVEESSGISSDDLSELGTSILPVQSSASAVNAETSAEVGEEQIGEREGSESVTLPVPTSSEGATSEVPVRSDTVVRSGSSEDPTFAPTVPPVLSSSSSVTELRKSEISGGIVHTFPFSSSISRDPAPLNSAASNDDNTISAAVELDISTLPKTSTLQNSVTLANVNTVTTSAVSNASLANANTVTASTVSAAANANTITVPDVPNALEKGIVVKEEKSVGRILASSGKAQTFEVSESTISSNPVSTKSQTPNVVSTGAFVNKVGQGNVSSQCDSGQGNGTGKQQIAYLCSDGKSHKMERVTLTASAQTQHPMHAKSQNTIVTLEAATIIGSAANVDITKTPLVSTVLAENGAEVVLDKKSTVKNSSIGLEAQKGGKVKMSGGIVNASYVGALAGSGSSVNLSNTKIHVTGDSAVAGLASQAGEIIMSSGSIAMTNGVAVRSESGGRIKLDNVDITAKKGQNKSGETFGRSVFLVTNNASVEFTNGNVTTDSTGLWIKGNGDVVEAGASRRKRSSDVRPSSNRANIEASIVKVEGDGSYGIYFDGTKQKGGQKQNQNKVSEKANVVKRDAASQQERIPLHLTGTISLKKTKFEVVNGIAIYGNSSNGQISLEKETVLAGDLLLSVENNSNILASLDNSVVVGGARVEKDSYARLDLTNKSSWILKRSARNIAELDSGCVDSCVSSVSLANSSLRFVTPKSEEKYQTLRIGEGSGIVYRAEGDASIHLNAHLSPNDPRDEQVTDRLVIHGDVFGKTIVHVKGVSEDIADKEHAKNPHSVSIIQVYGTAAKDSFQLDGKYVALQNSPYKYTLRSYSPEETARQDHVQQKFIKDDGKFWNFRLENQYVKPTVSMVGSALPEQFVRSVVPQVPTYLLLPNSVFHAGLIDINSQSKQLEILRATANGMGEVRENPALYLRGYGGSYHYTSNLSALEYGYKGDLNYNGVEAGILLQTIESTDNALSFGVLGSYGKLSLQPVDVEQSQESAFDKWTATAYGSMQHESGFYVDGLLSYGLLKGDVFTLARGKTATLKGHPLSVSLAGGQTIATGYEGFVVDPQVQVVYQHLQFEKARDIDNFDIEMGKLDQWIARVGGRLIKTPRGPEGANNISFYSKLYLVHGFEGKKSVQFKDAFQLGALGSSLEAGLGFNAKLSSAFSLHGDVSYQHKLNKAGFSGTSFSGGVRYQF</sequence>
<dbReference type="Gene3D" id="2.160.20.20">
    <property type="match status" value="2"/>
</dbReference>
<accession>A0ABP8VK12</accession>
<protein>
    <recommendedName>
        <fullName evidence="4">Autotransporter domain-containing protein</fullName>
    </recommendedName>
</protein>
<dbReference type="Gene3D" id="2.40.128.130">
    <property type="entry name" value="Autotransporter beta-domain"/>
    <property type="match status" value="1"/>
</dbReference>
<keyword evidence="1" id="KW-0175">Coiled coil</keyword>
<evidence type="ECO:0000256" key="1">
    <source>
        <dbReference type="SAM" id="Coils"/>
    </source>
</evidence>
<dbReference type="SMART" id="SM00869">
    <property type="entry name" value="Autotransporter"/>
    <property type="match status" value="1"/>
</dbReference>
<feature type="region of interest" description="Disordered" evidence="2">
    <location>
        <begin position="885"/>
        <end position="918"/>
    </location>
</feature>
<dbReference type="InterPro" id="IPR006315">
    <property type="entry name" value="OM_autotransptr_brl_dom"/>
</dbReference>
<feature type="compositionally biased region" description="Polar residues" evidence="2">
    <location>
        <begin position="848"/>
        <end position="858"/>
    </location>
</feature>
<evidence type="ECO:0000259" key="4">
    <source>
        <dbReference type="PROSITE" id="PS51208"/>
    </source>
</evidence>
<feature type="signal peptide" evidence="3">
    <location>
        <begin position="1"/>
        <end position="30"/>
    </location>
</feature>
<dbReference type="SUPFAM" id="SSF103515">
    <property type="entry name" value="Autotransporter"/>
    <property type="match status" value="1"/>
</dbReference>
<dbReference type="Proteomes" id="UP001501699">
    <property type="component" value="Unassembled WGS sequence"/>
</dbReference>
<dbReference type="PROSITE" id="PS51208">
    <property type="entry name" value="AUTOTRANSPORTER"/>
    <property type="match status" value="1"/>
</dbReference>
<dbReference type="RefSeq" id="WP_345119279.1">
    <property type="nucleotide sequence ID" value="NZ_BAABJA010000009.1"/>
</dbReference>
<dbReference type="EMBL" id="BAABJA010000009">
    <property type="protein sequence ID" value="GAA4665217.1"/>
    <property type="molecule type" value="Genomic_DNA"/>
</dbReference>
<dbReference type="NCBIfam" id="TIGR01414">
    <property type="entry name" value="autotrans_barl"/>
    <property type="match status" value="2"/>
</dbReference>
<evidence type="ECO:0000313" key="5">
    <source>
        <dbReference type="EMBL" id="GAA4665217.1"/>
    </source>
</evidence>
<dbReference type="SUPFAM" id="SSF51126">
    <property type="entry name" value="Pectin lyase-like"/>
    <property type="match status" value="2"/>
</dbReference>
<keyword evidence="3" id="KW-0732">Signal</keyword>
<feature type="chain" id="PRO_5047319791" description="Autotransporter domain-containing protein" evidence="3">
    <location>
        <begin position="31"/>
        <end position="2085"/>
    </location>
</feature>
<feature type="region of interest" description="Disordered" evidence="2">
    <location>
        <begin position="822"/>
        <end position="871"/>
    </location>
</feature>
<comment type="caution">
    <text evidence="5">The sequence shown here is derived from an EMBL/GenBank/DDBJ whole genome shotgun (WGS) entry which is preliminary data.</text>
</comment>
<feature type="region of interest" description="Disordered" evidence="2">
    <location>
        <begin position="208"/>
        <end position="230"/>
    </location>
</feature>
<organism evidence="5 6">
    <name type="scientific">Bartonella pachyuromydis</name>
    <dbReference type="NCBI Taxonomy" id="931097"/>
    <lineage>
        <taxon>Bacteria</taxon>
        <taxon>Pseudomonadati</taxon>
        <taxon>Pseudomonadota</taxon>
        <taxon>Alphaproteobacteria</taxon>
        <taxon>Hyphomicrobiales</taxon>
        <taxon>Bartonellaceae</taxon>
        <taxon>Bartonella</taxon>
    </lineage>
</organism>
<evidence type="ECO:0000256" key="2">
    <source>
        <dbReference type="SAM" id="MobiDB-lite"/>
    </source>
</evidence>
<dbReference type="Pfam" id="PF03797">
    <property type="entry name" value="Autotransporter"/>
    <property type="match status" value="1"/>
</dbReference>
<dbReference type="InterPro" id="IPR005546">
    <property type="entry name" value="Autotransporte_beta"/>
</dbReference>
<gene>
    <name evidence="5" type="ORF">GCM10023262_12580</name>
</gene>
<feature type="compositionally biased region" description="Polar residues" evidence="2">
    <location>
        <begin position="954"/>
        <end position="967"/>
    </location>
</feature>
<evidence type="ECO:0000313" key="6">
    <source>
        <dbReference type="Proteomes" id="UP001501699"/>
    </source>
</evidence>
<feature type="region of interest" description="Disordered" evidence="2">
    <location>
        <begin position="50"/>
        <end position="101"/>
    </location>
</feature>
<keyword evidence="6" id="KW-1185">Reference proteome</keyword>
<dbReference type="InterPro" id="IPR011050">
    <property type="entry name" value="Pectin_lyase_fold/virulence"/>
</dbReference>
<feature type="compositionally biased region" description="Low complexity" evidence="2">
    <location>
        <begin position="834"/>
        <end position="847"/>
    </location>
</feature>